<dbReference type="RefSeq" id="WP_147224109.1">
    <property type="nucleotide sequence ID" value="NZ_CAJGYY010000001.1"/>
</dbReference>
<evidence type="ECO:0000313" key="2">
    <source>
        <dbReference type="Proteomes" id="UP000321903"/>
    </source>
</evidence>
<sequence length="206" mass="24845">MKNNVLRYRKIRGINRRKRTIEQWGEANKVLDVDRLNREKRDYVKFLVDPWSRLSLINSIYPEPTGDCEYLLIKNVQNIYQSWRDSLEELQTPYYLQIWLRENYVSRSQIVCAIDEIKDFYDDAFEAMDTQPENCIRSSSHYNDQTAAVLDLYNWTLYRYTEAYDLTDPWDAEYVEGLDSQQLLRTQIIEQIEYQIVEIDKVWLLA</sequence>
<dbReference type="EMBL" id="VORZ01000003">
    <property type="protein sequence ID" value="TXD96528.1"/>
    <property type="molecule type" value="Genomic_DNA"/>
</dbReference>
<reference evidence="1 2" key="1">
    <citation type="submission" date="2019-08" db="EMBL/GenBank/DDBJ databases">
        <title>Genome sequence of Psychrobacter frigidicola ACAM304 (type strain).</title>
        <authorList>
            <person name="Bowman J.P."/>
        </authorList>
    </citation>
    <scope>NUCLEOTIDE SEQUENCE [LARGE SCALE GENOMIC DNA]</scope>
    <source>
        <strain evidence="1 2">ACAM 304</strain>
    </source>
</reference>
<organism evidence="1 2">
    <name type="scientific">Psychrobacter frigidicola</name>
    <dbReference type="NCBI Taxonomy" id="45611"/>
    <lineage>
        <taxon>Bacteria</taxon>
        <taxon>Pseudomonadati</taxon>
        <taxon>Pseudomonadota</taxon>
        <taxon>Gammaproteobacteria</taxon>
        <taxon>Moraxellales</taxon>
        <taxon>Moraxellaceae</taxon>
        <taxon>Psychrobacter</taxon>
    </lineage>
</organism>
<protein>
    <submittedName>
        <fullName evidence="1">Uncharacterized protein</fullName>
    </submittedName>
</protein>
<proteinExistence type="predicted"/>
<dbReference type="OrthoDB" id="6656969at2"/>
<accession>A0A5C7A243</accession>
<gene>
    <name evidence="1" type="ORF">ES754_10345</name>
</gene>
<evidence type="ECO:0000313" key="1">
    <source>
        <dbReference type="EMBL" id="TXD96528.1"/>
    </source>
</evidence>
<dbReference type="Proteomes" id="UP000321903">
    <property type="component" value="Unassembled WGS sequence"/>
</dbReference>
<keyword evidence="2" id="KW-1185">Reference proteome</keyword>
<dbReference type="AlphaFoldDB" id="A0A5C7A243"/>
<name>A0A5C7A243_9GAMM</name>
<comment type="caution">
    <text evidence="1">The sequence shown here is derived from an EMBL/GenBank/DDBJ whole genome shotgun (WGS) entry which is preliminary data.</text>
</comment>